<accession>D5GG76</accession>
<dbReference type="GO" id="GO:0005829">
    <property type="term" value="C:cytosol"/>
    <property type="evidence" value="ECO:0007669"/>
    <property type="project" value="TreeGrafter"/>
</dbReference>
<dbReference type="KEGG" id="tml:GSTUM_00007246001"/>
<evidence type="ECO:0000313" key="8">
    <source>
        <dbReference type="EMBL" id="CAZ83519.1"/>
    </source>
</evidence>
<dbReference type="InterPro" id="IPR037590">
    <property type="entry name" value="WDR24"/>
</dbReference>
<dbReference type="RefSeq" id="XP_002839328.1">
    <property type="nucleotide sequence ID" value="XM_002839282.1"/>
</dbReference>
<dbReference type="Gene3D" id="2.130.10.10">
    <property type="entry name" value="YVTN repeat-like/Quinoprotein amine dehydrogenase"/>
    <property type="match status" value="2"/>
</dbReference>
<feature type="compositionally biased region" description="Polar residues" evidence="7">
    <location>
        <begin position="24"/>
        <end position="33"/>
    </location>
</feature>
<dbReference type="SUPFAM" id="SSF50978">
    <property type="entry name" value="WD40 repeat-like"/>
    <property type="match status" value="1"/>
</dbReference>
<gene>
    <name evidence="8" type="ORF">GSTUM_00007246001</name>
</gene>
<dbReference type="PRINTS" id="PR00320">
    <property type="entry name" value="GPROTEINBRPT"/>
</dbReference>
<feature type="repeat" description="WD" evidence="6">
    <location>
        <begin position="285"/>
        <end position="317"/>
    </location>
</feature>
<feature type="compositionally biased region" description="Pro residues" evidence="7">
    <location>
        <begin position="820"/>
        <end position="836"/>
    </location>
</feature>
<feature type="region of interest" description="Disordered" evidence="7">
    <location>
        <begin position="595"/>
        <end position="672"/>
    </location>
</feature>
<evidence type="ECO:0000256" key="1">
    <source>
        <dbReference type="ARBA" id="ARBA00022574"/>
    </source>
</evidence>
<keyword evidence="5" id="KW-0862">Zinc</keyword>
<evidence type="ECO:0000256" key="6">
    <source>
        <dbReference type="PROSITE-ProRule" id="PRU00221"/>
    </source>
</evidence>
<evidence type="ECO:0000256" key="4">
    <source>
        <dbReference type="ARBA" id="ARBA00022771"/>
    </source>
</evidence>
<dbReference type="Proteomes" id="UP000006911">
    <property type="component" value="Unassembled WGS sequence"/>
</dbReference>
<keyword evidence="2" id="KW-0479">Metal-binding</keyword>
<dbReference type="InterPro" id="IPR020472">
    <property type="entry name" value="WD40_PAC1"/>
</dbReference>
<sequence length="1073" mass="115563">MADPFNPHYHSQGLTHHHPHHPHTSNLHPSIQSPAPPPPPPPPPPTPAPAPAVTHSRAPKAVFARLTQPFIGTSRPPSSSGPGSGLHGNLPTSAPDCNNFLLLRENRYNLNSPIFALSANIEGDQVVIAGRGILRILRVSYDEIAEASVLRVPAEQKKHPQYDVKWGTVHQKNTVATAGTNGTICVYDTKDGMLDRQLREHGRQVHKVAFNPADGRLLLSASQDGTVKLWDLREKKSRLTFVGRADAVRDVQFNAGNAVEFAAAFDNGTIQRWDYRKDNTYERSLSAHNGPAFTVDWHPDGKHCASGGRDRTVKVWDFYADPRQKAKHTISTMTSVSRISWRPLKQVTTELATCAIGNDHRVHVWDLKRPYIPTRIMDEHENAVTGILWKDEDTLWSCSKDNMFVQNDVSFASRPINSLTHGAFSWSPTGSFTFTVEQRKSRRSTSRGFDSEDDLAGHDRRRHGRSSSFRSSKPTLGGLETLDKIFVPSQASASVHIPGLFDEVAFSYLAQNYIFDLEGVMGGSKISLGEACEANARTAWMMQKYRTAQTWKVLQLALVREEKAIERRHEAKATGLSPATGVASSLMMRKQALAAAEQSNSGGATPLAGPTHIGIATPTPGRPDGSVDEALLLLPPAFGTSLGSSTTSTDGEEYTGGHVNDDETEGAKHQPPLDVTTDAMVGGEKPILTDSQNGVVNTTTANINNYNTTSATTATTIGSLALFSESTGHSPATPIPPVPPIPMYQSAGSPAVHMLHSEQYSSSASGNMEKRRERFYSLASETTTTSSSSYGDFRNRVSEDDDESTSPKTGTWMEAIVEEPPLPPPPPPPQQPPASAPPSLHLPSAKNKASQATQGKEEDQTFTLHPLPLLETLLEYYASTTDVQMHTTIFLLLSSSQTFSPSPLLKALFNTPTSTPPTTSSPTTAAITATPPLSLLESISSYLDLLRRLNLHSVAASVIKCAQALPEFTALGQTNTHLDFACGRCARPIAIATATATNTATSMKVGAGGGGLGCGKCGAVDGCVICWGKVGRWSMCQGCGHGGHDGCLREWFLGGGTRGECAAVGCGHYCLPE</sequence>
<feature type="region of interest" description="Disordered" evidence="7">
    <location>
        <begin position="777"/>
        <end position="863"/>
    </location>
</feature>
<dbReference type="InterPro" id="IPR015943">
    <property type="entry name" value="WD40/YVTN_repeat-like_dom_sf"/>
</dbReference>
<feature type="repeat" description="WD" evidence="6">
    <location>
        <begin position="198"/>
        <end position="240"/>
    </location>
</feature>
<dbReference type="GO" id="GO:0016239">
    <property type="term" value="P:positive regulation of macroautophagy"/>
    <property type="evidence" value="ECO:0007669"/>
    <property type="project" value="TreeGrafter"/>
</dbReference>
<evidence type="ECO:0000313" key="9">
    <source>
        <dbReference type="Proteomes" id="UP000006911"/>
    </source>
</evidence>
<dbReference type="PANTHER" id="PTHR46200:SF1">
    <property type="entry name" value="GATOR COMPLEX PROTEIN WDR24"/>
    <property type="match status" value="1"/>
</dbReference>
<dbReference type="GO" id="GO:0061700">
    <property type="term" value="C:GATOR2 complex"/>
    <property type="evidence" value="ECO:0007669"/>
    <property type="project" value="TreeGrafter"/>
</dbReference>
<evidence type="ECO:0000256" key="5">
    <source>
        <dbReference type="ARBA" id="ARBA00022833"/>
    </source>
</evidence>
<reference evidence="8 9" key="1">
    <citation type="journal article" date="2010" name="Nature">
        <title>Perigord black truffle genome uncovers evolutionary origins and mechanisms of symbiosis.</title>
        <authorList>
            <person name="Martin F."/>
            <person name="Kohler A."/>
            <person name="Murat C."/>
            <person name="Balestrini R."/>
            <person name="Coutinho P.M."/>
            <person name="Jaillon O."/>
            <person name="Montanini B."/>
            <person name="Morin E."/>
            <person name="Noel B."/>
            <person name="Percudani R."/>
            <person name="Porcel B."/>
            <person name="Rubini A."/>
            <person name="Amicucci A."/>
            <person name="Amselem J."/>
            <person name="Anthouard V."/>
            <person name="Arcioni S."/>
            <person name="Artiguenave F."/>
            <person name="Aury J.M."/>
            <person name="Ballario P."/>
            <person name="Bolchi A."/>
            <person name="Brenna A."/>
            <person name="Brun A."/>
            <person name="Buee M."/>
            <person name="Cantarel B."/>
            <person name="Chevalier G."/>
            <person name="Couloux A."/>
            <person name="Da Silva C."/>
            <person name="Denoeud F."/>
            <person name="Duplessis S."/>
            <person name="Ghignone S."/>
            <person name="Hilselberger B."/>
            <person name="Iotti M."/>
            <person name="Marcais B."/>
            <person name="Mello A."/>
            <person name="Miranda M."/>
            <person name="Pacioni G."/>
            <person name="Quesneville H."/>
            <person name="Riccioni C."/>
            <person name="Ruotolo R."/>
            <person name="Splivallo R."/>
            <person name="Stocchi V."/>
            <person name="Tisserant E."/>
            <person name="Viscomi A.R."/>
            <person name="Zambonelli A."/>
            <person name="Zampieri E."/>
            <person name="Henrissat B."/>
            <person name="Lebrun M.H."/>
            <person name="Paolocci F."/>
            <person name="Bonfante P."/>
            <person name="Ottonello S."/>
            <person name="Wincker P."/>
        </authorList>
    </citation>
    <scope>NUCLEOTIDE SEQUENCE [LARGE SCALE GENOMIC DNA]</scope>
    <source>
        <strain evidence="8 9">Mel28</strain>
    </source>
</reference>
<dbReference type="InterPro" id="IPR019775">
    <property type="entry name" value="WD40_repeat_CS"/>
</dbReference>
<dbReference type="PANTHER" id="PTHR46200">
    <property type="entry name" value="GATOR COMPLEX PROTEIN WDR24"/>
    <property type="match status" value="1"/>
</dbReference>
<dbReference type="InterPro" id="IPR036322">
    <property type="entry name" value="WD40_repeat_dom_sf"/>
</dbReference>
<dbReference type="OMA" id="RRVLWRP"/>
<protein>
    <submittedName>
        <fullName evidence="8">(Perigord truffle) hypothetical protein</fullName>
    </submittedName>
</protein>
<dbReference type="GO" id="GO:1904263">
    <property type="term" value="P:positive regulation of TORC1 signaling"/>
    <property type="evidence" value="ECO:0007669"/>
    <property type="project" value="TreeGrafter"/>
</dbReference>
<feature type="region of interest" description="Disordered" evidence="7">
    <location>
        <begin position="70"/>
        <end position="90"/>
    </location>
</feature>
<evidence type="ECO:0000256" key="7">
    <source>
        <dbReference type="SAM" id="MobiDB-lite"/>
    </source>
</evidence>
<feature type="region of interest" description="Disordered" evidence="7">
    <location>
        <begin position="437"/>
        <end position="475"/>
    </location>
</feature>
<organism evidence="8 9">
    <name type="scientific">Tuber melanosporum (strain Mel28)</name>
    <name type="common">Perigord black truffle</name>
    <dbReference type="NCBI Taxonomy" id="656061"/>
    <lineage>
        <taxon>Eukaryota</taxon>
        <taxon>Fungi</taxon>
        <taxon>Dikarya</taxon>
        <taxon>Ascomycota</taxon>
        <taxon>Pezizomycotina</taxon>
        <taxon>Pezizomycetes</taxon>
        <taxon>Pezizales</taxon>
        <taxon>Tuberaceae</taxon>
        <taxon>Tuber</taxon>
    </lineage>
</organism>
<dbReference type="PROSITE" id="PS50082">
    <property type="entry name" value="WD_REPEATS_2"/>
    <property type="match status" value="2"/>
</dbReference>
<dbReference type="InParanoid" id="D5GG76"/>
<keyword evidence="4" id="KW-0863">Zinc-finger</keyword>
<dbReference type="AlphaFoldDB" id="D5GG76"/>
<keyword evidence="1 6" id="KW-0853">WD repeat</keyword>
<dbReference type="Pfam" id="PF00400">
    <property type="entry name" value="WD40"/>
    <property type="match status" value="2"/>
</dbReference>
<evidence type="ECO:0000256" key="2">
    <source>
        <dbReference type="ARBA" id="ARBA00022723"/>
    </source>
</evidence>
<feature type="compositionally biased region" description="Pro residues" evidence="7">
    <location>
        <begin position="34"/>
        <end position="50"/>
    </location>
</feature>
<dbReference type="EMBL" id="FN430242">
    <property type="protein sequence ID" value="CAZ83519.1"/>
    <property type="molecule type" value="Genomic_DNA"/>
</dbReference>
<name>D5GG76_TUBMM</name>
<keyword evidence="9" id="KW-1185">Reference proteome</keyword>
<dbReference type="SMART" id="SM00320">
    <property type="entry name" value="WD40"/>
    <property type="match status" value="6"/>
</dbReference>
<dbReference type="STRING" id="656061.D5GG76"/>
<dbReference type="eggNOG" id="KOG0269">
    <property type="taxonomic scope" value="Eukaryota"/>
</dbReference>
<feature type="region of interest" description="Disordered" evidence="7">
    <location>
        <begin position="1"/>
        <end position="56"/>
    </location>
</feature>
<dbReference type="GO" id="GO:0005774">
    <property type="term" value="C:vacuolar membrane"/>
    <property type="evidence" value="ECO:0007669"/>
    <property type="project" value="TreeGrafter"/>
</dbReference>
<dbReference type="PROSITE" id="PS50294">
    <property type="entry name" value="WD_REPEATS_REGION"/>
    <property type="match status" value="2"/>
</dbReference>
<dbReference type="HOGENOM" id="CLU_010233_1_0_1"/>
<keyword evidence="3" id="KW-0677">Repeat</keyword>
<evidence type="ECO:0000256" key="3">
    <source>
        <dbReference type="ARBA" id="ARBA00022737"/>
    </source>
</evidence>
<dbReference type="InterPro" id="IPR001680">
    <property type="entry name" value="WD40_rpt"/>
</dbReference>
<dbReference type="GO" id="GO:0008270">
    <property type="term" value="F:zinc ion binding"/>
    <property type="evidence" value="ECO:0007669"/>
    <property type="project" value="UniProtKB-KW"/>
</dbReference>
<feature type="compositionally biased region" description="Low complexity" evidence="7">
    <location>
        <begin position="639"/>
        <end position="649"/>
    </location>
</feature>
<dbReference type="GeneID" id="9184581"/>
<feature type="compositionally biased region" description="Basic and acidic residues" evidence="7">
    <location>
        <begin position="659"/>
        <end position="668"/>
    </location>
</feature>
<proteinExistence type="predicted"/>
<dbReference type="PROSITE" id="PS00678">
    <property type="entry name" value="WD_REPEATS_1"/>
    <property type="match status" value="1"/>
</dbReference>